<evidence type="ECO:0008006" key="4">
    <source>
        <dbReference type="Google" id="ProtNLM"/>
    </source>
</evidence>
<comment type="caution">
    <text evidence="2">The sequence shown here is derived from an EMBL/GenBank/DDBJ whole genome shotgun (WGS) entry which is preliminary data.</text>
</comment>
<evidence type="ECO:0000313" key="2">
    <source>
        <dbReference type="EMBL" id="SPO00992.1"/>
    </source>
</evidence>
<keyword evidence="3" id="KW-1185">Reference proteome</keyword>
<name>A0AAE8MWR4_9PEZI</name>
<evidence type="ECO:0000256" key="1">
    <source>
        <dbReference type="SAM" id="SignalP"/>
    </source>
</evidence>
<gene>
    <name evidence="2" type="ORF">DNG_03741</name>
</gene>
<organism evidence="2 3">
    <name type="scientific">Cephalotrichum gorgonifer</name>
    <dbReference type="NCBI Taxonomy" id="2041049"/>
    <lineage>
        <taxon>Eukaryota</taxon>
        <taxon>Fungi</taxon>
        <taxon>Dikarya</taxon>
        <taxon>Ascomycota</taxon>
        <taxon>Pezizomycotina</taxon>
        <taxon>Sordariomycetes</taxon>
        <taxon>Hypocreomycetidae</taxon>
        <taxon>Microascales</taxon>
        <taxon>Microascaceae</taxon>
        <taxon>Cephalotrichum</taxon>
    </lineage>
</organism>
<feature type="chain" id="PRO_5041996316" description="Cerato-platanin" evidence="1">
    <location>
        <begin position="19"/>
        <end position="288"/>
    </location>
</feature>
<protein>
    <recommendedName>
        <fullName evidence="4">Cerato-platanin</fullName>
    </recommendedName>
</protein>
<proteinExistence type="predicted"/>
<dbReference type="AlphaFoldDB" id="A0AAE8MWR4"/>
<dbReference type="EMBL" id="ONZQ02000004">
    <property type="protein sequence ID" value="SPO00992.1"/>
    <property type="molecule type" value="Genomic_DNA"/>
</dbReference>
<sequence>MRPTLPFSLMASALGAFAQTSKSGSVWVTPHEQYSSSVGVLGCLVDSNRIAYWPASVDCDNICVRLSHEGREVYLLRVDQSQGAYDVSYDAWNYLYTGKSASKAPAVGGPVAMDFETVDADKCKDLIHTDGHKLPLSASNSMNYLASCLADEDSWVAQNYVLYNILDPICSMGTKEKCPLDWPAANQASCPSGLGVPSVLEGEAVYNIQYGTGKMVSSQTNLVVNDAPSSAQAAAPGGMYVRYTKPGFSAAHVAKRTVSAGERQLYKVDNHPSQSPCLIVADSDFMRA</sequence>
<dbReference type="PANTHER" id="PTHR38850:SF2">
    <property type="entry name" value="CERATO-PLATANIN"/>
    <property type="match status" value="1"/>
</dbReference>
<dbReference type="Proteomes" id="UP001187682">
    <property type="component" value="Unassembled WGS sequence"/>
</dbReference>
<accession>A0AAE8MWR4</accession>
<dbReference type="PANTHER" id="PTHR38850">
    <property type="entry name" value="CERATO-PLATANIN"/>
    <property type="match status" value="1"/>
</dbReference>
<feature type="signal peptide" evidence="1">
    <location>
        <begin position="1"/>
        <end position="18"/>
    </location>
</feature>
<reference evidence="2" key="1">
    <citation type="submission" date="2018-03" db="EMBL/GenBank/DDBJ databases">
        <authorList>
            <person name="Guldener U."/>
        </authorList>
    </citation>
    <scope>NUCLEOTIDE SEQUENCE</scope>
</reference>
<evidence type="ECO:0000313" key="3">
    <source>
        <dbReference type="Proteomes" id="UP001187682"/>
    </source>
</evidence>
<keyword evidence="1" id="KW-0732">Signal</keyword>